<dbReference type="InterPro" id="IPR012535">
    <property type="entry name" value="Cell_div_Cdc14"/>
</dbReference>
<evidence type="ECO:0000313" key="2">
    <source>
        <dbReference type="Proteomes" id="UP001431209"/>
    </source>
</evidence>
<name>A0AAW2Z356_9EUKA</name>
<sequence>MLNGMTISITPEPSPQLDSLDVKVETNYQQWLAMDMRKCELNHNIRKALLLVSGKFSYQRQKGLDQLLELISKITMNQQDVTIFSLLHRKLSPESNVILSIVNNILKGKSEAQHNLSPIRIQEVKKSLAVIEGACLLSPYCSSALATVQGGKIIVKILSECGAAFSQSETTSNPLLDSLSTPSATIVTQTSHNIDILWEEIRIMAIDTLEASLHNCISSAISFCEDSCPDMIIEMVRNKHLSQKLRSKCVEIVCLLFQLMCVAEKRRENETVLLKTLSERIEVFLGLNLTEELIETALKPIESRTAGVQISLEVVQLQDMTFYDQFVKRVDQRFL</sequence>
<accession>A0AAW2Z356</accession>
<protein>
    <submittedName>
        <fullName evidence="1">Uncharacterized protein</fullName>
    </submittedName>
</protein>
<dbReference type="PANTHER" id="PTHR34065:SF1">
    <property type="entry name" value="CELL DIVISION CONTROL PROTEIN 14"/>
    <property type="match status" value="1"/>
</dbReference>
<proteinExistence type="predicted"/>
<organism evidence="1 2">
    <name type="scientific">Acrasis kona</name>
    <dbReference type="NCBI Taxonomy" id="1008807"/>
    <lineage>
        <taxon>Eukaryota</taxon>
        <taxon>Discoba</taxon>
        <taxon>Heterolobosea</taxon>
        <taxon>Tetramitia</taxon>
        <taxon>Eutetramitia</taxon>
        <taxon>Acrasidae</taxon>
        <taxon>Acrasis</taxon>
    </lineage>
</organism>
<reference evidence="1 2" key="1">
    <citation type="submission" date="2024-03" db="EMBL/GenBank/DDBJ databases">
        <title>The Acrasis kona genome and developmental transcriptomes reveal deep origins of eukaryotic multicellular pathways.</title>
        <authorList>
            <person name="Sheikh S."/>
            <person name="Fu C.-J."/>
            <person name="Brown M.W."/>
            <person name="Baldauf S.L."/>
        </authorList>
    </citation>
    <scope>NUCLEOTIDE SEQUENCE [LARGE SCALE GENOMIC DNA]</scope>
    <source>
        <strain evidence="1 2">ATCC MYA-3509</strain>
    </source>
</reference>
<dbReference type="PANTHER" id="PTHR34065">
    <property type="entry name" value="CELL DIVISION CONTROL PROTEIN 14"/>
    <property type="match status" value="1"/>
</dbReference>
<dbReference type="AlphaFoldDB" id="A0AAW2Z356"/>
<keyword evidence="2" id="KW-1185">Reference proteome</keyword>
<dbReference type="EMBL" id="JAOPGA020000950">
    <property type="protein sequence ID" value="KAL0483344.1"/>
    <property type="molecule type" value="Genomic_DNA"/>
</dbReference>
<comment type="caution">
    <text evidence="1">The sequence shown here is derived from an EMBL/GenBank/DDBJ whole genome shotgun (WGS) entry which is preliminary data.</text>
</comment>
<evidence type="ECO:0000313" key="1">
    <source>
        <dbReference type="EMBL" id="KAL0483344.1"/>
    </source>
</evidence>
<gene>
    <name evidence="1" type="ORF">AKO1_014691</name>
</gene>
<dbReference type="Proteomes" id="UP001431209">
    <property type="component" value="Unassembled WGS sequence"/>
</dbReference>